<dbReference type="PANTHER" id="PTHR43537">
    <property type="entry name" value="TRANSCRIPTIONAL REGULATOR, GNTR FAMILY"/>
    <property type="match status" value="1"/>
</dbReference>
<dbReference type="SUPFAM" id="SSF46785">
    <property type="entry name" value="Winged helix' DNA-binding domain"/>
    <property type="match status" value="1"/>
</dbReference>
<evidence type="ECO:0000313" key="6">
    <source>
        <dbReference type="Proteomes" id="UP000638263"/>
    </source>
</evidence>
<dbReference type="InterPro" id="IPR036388">
    <property type="entry name" value="WH-like_DNA-bd_sf"/>
</dbReference>
<keyword evidence="2" id="KW-0238">DNA-binding</keyword>
<dbReference type="Gene3D" id="1.20.120.530">
    <property type="entry name" value="GntR ligand-binding domain-like"/>
    <property type="match status" value="1"/>
</dbReference>
<dbReference type="Pfam" id="PF07729">
    <property type="entry name" value="FCD"/>
    <property type="match status" value="1"/>
</dbReference>
<reference evidence="5" key="2">
    <citation type="submission" date="2020-09" db="EMBL/GenBank/DDBJ databases">
        <authorList>
            <person name="Sun Q."/>
            <person name="Zhou Y."/>
        </authorList>
    </citation>
    <scope>NUCLEOTIDE SEQUENCE</scope>
    <source>
        <strain evidence="5">CGMCC 4.3508</strain>
    </source>
</reference>
<dbReference type="AlphaFoldDB" id="A0A917RM85"/>
<organism evidence="5 6">
    <name type="scientific">Nocardia jinanensis</name>
    <dbReference type="NCBI Taxonomy" id="382504"/>
    <lineage>
        <taxon>Bacteria</taxon>
        <taxon>Bacillati</taxon>
        <taxon>Actinomycetota</taxon>
        <taxon>Actinomycetes</taxon>
        <taxon>Mycobacteriales</taxon>
        <taxon>Nocardiaceae</taxon>
        <taxon>Nocardia</taxon>
    </lineage>
</organism>
<evidence type="ECO:0000256" key="2">
    <source>
        <dbReference type="ARBA" id="ARBA00023125"/>
    </source>
</evidence>
<dbReference type="SMART" id="SM00895">
    <property type="entry name" value="FCD"/>
    <property type="match status" value="1"/>
</dbReference>
<name>A0A917RM85_9NOCA</name>
<keyword evidence="1" id="KW-0805">Transcription regulation</keyword>
<dbReference type="Proteomes" id="UP000638263">
    <property type="component" value="Unassembled WGS sequence"/>
</dbReference>
<dbReference type="EMBL" id="BMMH01000005">
    <property type="protein sequence ID" value="GGL13591.1"/>
    <property type="molecule type" value="Genomic_DNA"/>
</dbReference>
<dbReference type="SUPFAM" id="SSF48008">
    <property type="entry name" value="GntR ligand-binding domain-like"/>
    <property type="match status" value="1"/>
</dbReference>
<comment type="caution">
    <text evidence="5">The sequence shown here is derived from an EMBL/GenBank/DDBJ whole genome shotgun (WGS) entry which is preliminary data.</text>
</comment>
<evidence type="ECO:0000313" key="5">
    <source>
        <dbReference type="EMBL" id="GGL13591.1"/>
    </source>
</evidence>
<dbReference type="InterPro" id="IPR036390">
    <property type="entry name" value="WH_DNA-bd_sf"/>
</dbReference>
<dbReference type="InterPro" id="IPR011711">
    <property type="entry name" value="GntR_C"/>
</dbReference>
<dbReference type="InterPro" id="IPR008920">
    <property type="entry name" value="TF_FadR/GntR_C"/>
</dbReference>
<evidence type="ECO:0000256" key="3">
    <source>
        <dbReference type="ARBA" id="ARBA00023163"/>
    </source>
</evidence>
<sequence>MSPSERPTVVRVPKAGELVAAQLRRQIITGELSEGDPLMPETELMERFGVSRPTLREGFRILESEQMIQVRRGARGGARVLLPDVGTAARYAGTLLQYRRTTLADVHEARVLLESSVLAVVARKRTAAQLRALEEKYAEGEALLDDAPGFGQYEIEFHRLLVQSAGNQTMSVLLSIVSAIIARHIEKFAREHRGDAAAESTTVAAHRAHGKLIRLIRERDVDNAVTFWRRYLSRVKEFMIENPDESVLDVLS</sequence>
<dbReference type="PANTHER" id="PTHR43537:SF5">
    <property type="entry name" value="UXU OPERON TRANSCRIPTIONAL REGULATOR"/>
    <property type="match status" value="1"/>
</dbReference>
<evidence type="ECO:0000256" key="1">
    <source>
        <dbReference type="ARBA" id="ARBA00023015"/>
    </source>
</evidence>
<dbReference type="PRINTS" id="PR00035">
    <property type="entry name" value="HTHGNTR"/>
</dbReference>
<feature type="domain" description="HTH gntR-type" evidence="4">
    <location>
        <begin position="13"/>
        <end position="83"/>
    </location>
</feature>
<accession>A0A917RM85</accession>
<reference evidence="5" key="1">
    <citation type="journal article" date="2014" name="Int. J. Syst. Evol. Microbiol.">
        <title>Complete genome sequence of Corynebacterium casei LMG S-19264T (=DSM 44701T), isolated from a smear-ripened cheese.</title>
        <authorList>
            <consortium name="US DOE Joint Genome Institute (JGI-PGF)"/>
            <person name="Walter F."/>
            <person name="Albersmeier A."/>
            <person name="Kalinowski J."/>
            <person name="Ruckert C."/>
        </authorList>
    </citation>
    <scope>NUCLEOTIDE SEQUENCE</scope>
    <source>
        <strain evidence="5">CGMCC 4.3508</strain>
    </source>
</reference>
<dbReference type="PROSITE" id="PS50949">
    <property type="entry name" value="HTH_GNTR"/>
    <property type="match status" value="1"/>
</dbReference>
<dbReference type="Gene3D" id="1.10.10.10">
    <property type="entry name" value="Winged helix-like DNA-binding domain superfamily/Winged helix DNA-binding domain"/>
    <property type="match status" value="1"/>
</dbReference>
<dbReference type="GO" id="GO:0003677">
    <property type="term" value="F:DNA binding"/>
    <property type="evidence" value="ECO:0007669"/>
    <property type="project" value="UniProtKB-KW"/>
</dbReference>
<dbReference type="InterPro" id="IPR000524">
    <property type="entry name" value="Tscrpt_reg_HTH_GntR"/>
</dbReference>
<dbReference type="Pfam" id="PF00392">
    <property type="entry name" value="GntR"/>
    <property type="match status" value="1"/>
</dbReference>
<dbReference type="CDD" id="cd07377">
    <property type="entry name" value="WHTH_GntR"/>
    <property type="match status" value="1"/>
</dbReference>
<proteinExistence type="predicted"/>
<keyword evidence="6" id="KW-1185">Reference proteome</keyword>
<dbReference type="SMART" id="SM00345">
    <property type="entry name" value="HTH_GNTR"/>
    <property type="match status" value="1"/>
</dbReference>
<gene>
    <name evidence="5" type="ORF">GCM10011588_30030</name>
</gene>
<evidence type="ECO:0000259" key="4">
    <source>
        <dbReference type="PROSITE" id="PS50949"/>
    </source>
</evidence>
<dbReference type="GO" id="GO:0003700">
    <property type="term" value="F:DNA-binding transcription factor activity"/>
    <property type="evidence" value="ECO:0007669"/>
    <property type="project" value="InterPro"/>
</dbReference>
<protein>
    <submittedName>
        <fullName evidence="5">GntR family transcriptional regulator</fullName>
    </submittedName>
</protein>
<keyword evidence="3" id="KW-0804">Transcription</keyword>